<dbReference type="EMBL" id="CAADRM010000092">
    <property type="protein sequence ID" value="VFU14523.1"/>
    <property type="molecule type" value="Genomic_DNA"/>
</dbReference>
<organism evidence="1">
    <name type="scientific">anaerobic digester metagenome</name>
    <dbReference type="NCBI Taxonomy" id="1263854"/>
    <lineage>
        <taxon>unclassified sequences</taxon>
        <taxon>metagenomes</taxon>
        <taxon>ecological metagenomes</taxon>
    </lineage>
</organism>
<name>A0A485LZF9_9ZZZZ</name>
<proteinExistence type="predicted"/>
<accession>A0A485LZF9</accession>
<dbReference type="AlphaFoldDB" id="A0A485LZF9"/>
<sequence>MCIPRRSQTPCMPFSIQRAPEHRVFPAAQVFLVASISRLPYPIVNSDHQANIMPLVTTLKYPDITNSYMAVYHICKNSCSPGKNFCYFL</sequence>
<evidence type="ECO:0000313" key="1">
    <source>
        <dbReference type="EMBL" id="VFU14523.1"/>
    </source>
</evidence>
<protein>
    <submittedName>
        <fullName evidence="1">Uncharacterized protein</fullName>
    </submittedName>
</protein>
<gene>
    <name evidence="1" type="ORF">SCFA_30052</name>
</gene>
<reference evidence="1" key="1">
    <citation type="submission" date="2019-03" db="EMBL/GenBank/DDBJ databases">
        <authorList>
            <person name="Hao L."/>
        </authorList>
    </citation>
    <scope>NUCLEOTIDE SEQUENCE</scope>
</reference>